<protein>
    <submittedName>
        <fullName evidence="2">Uncharacterized protein</fullName>
    </submittedName>
</protein>
<organism evidence="2">
    <name type="scientific">Arundo donax</name>
    <name type="common">Giant reed</name>
    <name type="synonym">Donax arundinaceus</name>
    <dbReference type="NCBI Taxonomy" id="35708"/>
    <lineage>
        <taxon>Eukaryota</taxon>
        <taxon>Viridiplantae</taxon>
        <taxon>Streptophyta</taxon>
        <taxon>Embryophyta</taxon>
        <taxon>Tracheophyta</taxon>
        <taxon>Spermatophyta</taxon>
        <taxon>Magnoliopsida</taxon>
        <taxon>Liliopsida</taxon>
        <taxon>Poales</taxon>
        <taxon>Poaceae</taxon>
        <taxon>PACMAD clade</taxon>
        <taxon>Arundinoideae</taxon>
        <taxon>Arundineae</taxon>
        <taxon>Arundo</taxon>
    </lineage>
</organism>
<accession>A0A0A9GH04</accession>
<evidence type="ECO:0000256" key="1">
    <source>
        <dbReference type="SAM" id="MobiDB-lite"/>
    </source>
</evidence>
<dbReference type="EMBL" id="GBRH01173516">
    <property type="protein sequence ID" value="JAE24380.1"/>
    <property type="molecule type" value="Transcribed_RNA"/>
</dbReference>
<name>A0A0A9GH04_ARUDO</name>
<feature type="region of interest" description="Disordered" evidence="1">
    <location>
        <begin position="1"/>
        <end position="42"/>
    </location>
</feature>
<proteinExistence type="predicted"/>
<reference evidence="2" key="2">
    <citation type="journal article" date="2015" name="Data Brief">
        <title>Shoot transcriptome of the giant reed, Arundo donax.</title>
        <authorList>
            <person name="Barrero R.A."/>
            <person name="Guerrero F.D."/>
            <person name="Moolhuijzen P."/>
            <person name="Goolsby J.A."/>
            <person name="Tidwell J."/>
            <person name="Bellgard S.E."/>
            <person name="Bellgard M.I."/>
        </authorList>
    </citation>
    <scope>NUCLEOTIDE SEQUENCE</scope>
    <source>
        <tissue evidence="2">Shoot tissue taken approximately 20 cm above the soil surface</tissue>
    </source>
</reference>
<reference evidence="2" key="1">
    <citation type="submission" date="2014-09" db="EMBL/GenBank/DDBJ databases">
        <authorList>
            <person name="Magalhaes I.L.F."/>
            <person name="Oliveira U."/>
            <person name="Santos F.R."/>
            <person name="Vidigal T.H.D.A."/>
            <person name="Brescovit A.D."/>
            <person name="Santos A.J."/>
        </authorList>
    </citation>
    <scope>NUCLEOTIDE SEQUENCE</scope>
    <source>
        <tissue evidence="2">Shoot tissue taken approximately 20 cm above the soil surface</tissue>
    </source>
</reference>
<feature type="compositionally biased region" description="Polar residues" evidence="1">
    <location>
        <begin position="14"/>
        <end position="26"/>
    </location>
</feature>
<sequence length="65" mass="7535">MFCGPSEQQKQDPQDSLISGSSSALKQSLRKKSRQALSEQHNIRMKAETRKKICWKKQDCKLWPT</sequence>
<evidence type="ECO:0000313" key="2">
    <source>
        <dbReference type="EMBL" id="JAE24380.1"/>
    </source>
</evidence>
<dbReference type="AlphaFoldDB" id="A0A0A9GH04"/>